<evidence type="ECO:0000313" key="2">
    <source>
        <dbReference type="Proteomes" id="UP001417504"/>
    </source>
</evidence>
<reference evidence="1 2" key="1">
    <citation type="submission" date="2024-01" db="EMBL/GenBank/DDBJ databases">
        <title>Genome assemblies of Stephania.</title>
        <authorList>
            <person name="Yang L."/>
        </authorList>
    </citation>
    <scope>NUCLEOTIDE SEQUENCE [LARGE SCALE GENOMIC DNA]</scope>
    <source>
        <strain evidence="1">QJT</strain>
        <tissue evidence="1">Leaf</tissue>
    </source>
</reference>
<organism evidence="1 2">
    <name type="scientific">Stephania japonica</name>
    <dbReference type="NCBI Taxonomy" id="461633"/>
    <lineage>
        <taxon>Eukaryota</taxon>
        <taxon>Viridiplantae</taxon>
        <taxon>Streptophyta</taxon>
        <taxon>Embryophyta</taxon>
        <taxon>Tracheophyta</taxon>
        <taxon>Spermatophyta</taxon>
        <taxon>Magnoliopsida</taxon>
        <taxon>Ranunculales</taxon>
        <taxon>Menispermaceae</taxon>
        <taxon>Menispermoideae</taxon>
        <taxon>Cissampelideae</taxon>
        <taxon>Stephania</taxon>
    </lineage>
</organism>
<sequence>MNRIQGARVVVLKIQRVRHLLAQLIKEDLVRASSHHRHSKIKSWHFTCFLEYQYINCRLGAEKVENRSVNFLFSC</sequence>
<protein>
    <submittedName>
        <fullName evidence="1">Uncharacterized protein</fullName>
    </submittedName>
</protein>
<dbReference type="AlphaFoldDB" id="A0AAP0PM43"/>
<gene>
    <name evidence="1" type="ORF">Sjap_005669</name>
</gene>
<evidence type="ECO:0000313" key="1">
    <source>
        <dbReference type="EMBL" id="KAK9145766.1"/>
    </source>
</evidence>
<comment type="caution">
    <text evidence="1">The sequence shown here is derived from an EMBL/GenBank/DDBJ whole genome shotgun (WGS) entry which is preliminary data.</text>
</comment>
<proteinExistence type="predicted"/>
<dbReference type="EMBL" id="JBBNAE010000002">
    <property type="protein sequence ID" value="KAK9145766.1"/>
    <property type="molecule type" value="Genomic_DNA"/>
</dbReference>
<keyword evidence="2" id="KW-1185">Reference proteome</keyword>
<name>A0AAP0PM43_9MAGN</name>
<accession>A0AAP0PM43</accession>
<dbReference type="Proteomes" id="UP001417504">
    <property type="component" value="Unassembled WGS sequence"/>
</dbReference>